<dbReference type="Proteomes" id="UP001189429">
    <property type="component" value="Unassembled WGS sequence"/>
</dbReference>
<proteinExistence type="predicted"/>
<keyword evidence="2" id="KW-0732">Signal</keyword>
<name>A0ABN9WMY2_9DINO</name>
<comment type="caution">
    <text evidence="3">The sequence shown here is derived from an EMBL/GenBank/DDBJ whole genome shotgun (WGS) entry which is preliminary data.</text>
</comment>
<feature type="chain" id="PRO_5046496549" description="Selenoprotein O" evidence="2">
    <location>
        <begin position="24"/>
        <end position="275"/>
    </location>
</feature>
<reference evidence="3" key="1">
    <citation type="submission" date="2023-10" db="EMBL/GenBank/DDBJ databases">
        <authorList>
            <person name="Chen Y."/>
            <person name="Shah S."/>
            <person name="Dougan E. K."/>
            <person name="Thang M."/>
            <person name="Chan C."/>
        </authorList>
    </citation>
    <scope>NUCLEOTIDE SEQUENCE [LARGE SCALE GENOMIC DNA]</scope>
</reference>
<gene>
    <name evidence="3" type="ORF">PCOR1329_LOCUS68850</name>
</gene>
<evidence type="ECO:0008006" key="5">
    <source>
        <dbReference type="Google" id="ProtNLM"/>
    </source>
</evidence>
<feature type="region of interest" description="Disordered" evidence="1">
    <location>
        <begin position="114"/>
        <end position="134"/>
    </location>
</feature>
<feature type="region of interest" description="Disordered" evidence="1">
    <location>
        <begin position="171"/>
        <end position="190"/>
    </location>
</feature>
<keyword evidence="4" id="KW-1185">Reference proteome</keyword>
<organism evidence="3 4">
    <name type="scientific">Prorocentrum cordatum</name>
    <dbReference type="NCBI Taxonomy" id="2364126"/>
    <lineage>
        <taxon>Eukaryota</taxon>
        <taxon>Sar</taxon>
        <taxon>Alveolata</taxon>
        <taxon>Dinophyceae</taxon>
        <taxon>Prorocentrales</taxon>
        <taxon>Prorocentraceae</taxon>
        <taxon>Prorocentrum</taxon>
    </lineage>
</organism>
<evidence type="ECO:0000313" key="3">
    <source>
        <dbReference type="EMBL" id="CAK0887958.1"/>
    </source>
</evidence>
<accession>A0ABN9WMY2</accession>
<protein>
    <recommendedName>
        <fullName evidence="5">Selenoprotein O</fullName>
    </recommendedName>
</protein>
<evidence type="ECO:0000256" key="1">
    <source>
        <dbReference type="SAM" id="MobiDB-lite"/>
    </source>
</evidence>
<evidence type="ECO:0000313" key="4">
    <source>
        <dbReference type="Proteomes" id="UP001189429"/>
    </source>
</evidence>
<sequence>MKHARSTSMRCCLKFLSMAMTLPCPGPIGTAASSQPTAVTLASTMPSLTAPPVDTMKPCLPLLRWRLTQKNPTGFDAVAAAARVTAAAIGGAAAEVSDGIASADVEQTVAMRVEGGHPAPTPEGAVRRDDAHGPPVLSDRGPELPVAAALDHPFEAFSGSLEVRDGRLQGLDGTGQSTQSAAIPGPPPGLEHQERPALVLRLCDLLGGASGSDPTIGLSTFGPSLQAQAGSGGLARRERPVATNHFWGSPATLTQMLMRRSWSRPAEFPRSPERV</sequence>
<evidence type="ECO:0000256" key="2">
    <source>
        <dbReference type="SAM" id="SignalP"/>
    </source>
</evidence>
<feature type="signal peptide" evidence="2">
    <location>
        <begin position="1"/>
        <end position="23"/>
    </location>
</feature>
<dbReference type="EMBL" id="CAUYUJ010019004">
    <property type="protein sequence ID" value="CAK0887958.1"/>
    <property type="molecule type" value="Genomic_DNA"/>
</dbReference>